<keyword evidence="4" id="KW-0406">Ion transport</keyword>
<dbReference type="HOGENOM" id="CLU_2564704_0_0_1"/>
<organism evidence="7 8">
    <name type="scientific">Phanerochaete carnosa (strain HHB-10118-sp)</name>
    <name type="common">White-rot fungus</name>
    <name type="synonym">Peniophora carnosa</name>
    <dbReference type="NCBI Taxonomy" id="650164"/>
    <lineage>
        <taxon>Eukaryota</taxon>
        <taxon>Fungi</taxon>
        <taxon>Dikarya</taxon>
        <taxon>Basidiomycota</taxon>
        <taxon>Agaricomycotina</taxon>
        <taxon>Agaricomycetes</taxon>
        <taxon>Polyporales</taxon>
        <taxon>Phanerochaetaceae</taxon>
        <taxon>Phanerochaete</taxon>
    </lineage>
</organism>
<comment type="subcellular location">
    <subcellularLocation>
        <location evidence="1">Membrane</location>
        <topology evidence="1">Multi-pass membrane protein</topology>
    </subcellularLocation>
</comment>
<feature type="non-terminal residue" evidence="7">
    <location>
        <position position="1"/>
    </location>
</feature>
<keyword evidence="4" id="KW-0813">Transport</keyword>
<keyword evidence="3" id="KW-1133">Transmembrane helix</keyword>
<evidence type="ECO:0000313" key="7">
    <source>
        <dbReference type="EMBL" id="EKM52997.1"/>
    </source>
</evidence>
<keyword evidence="5" id="KW-0472">Membrane</keyword>
<evidence type="ECO:0000256" key="1">
    <source>
        <dbReference type="ARBA" id="ARBA00004141"/>
    </source>
</evidence>
<dbReference type="GO" id="GO:0016020">
    <property type="term" value="C:membrane"/>
    <property type="evidence" value="ECO:0007669"/>
    <property type="project" value="UniProtKB-SubCell"/>
</dbReference>
<dbReference type="InParanoid" id="K5WRI9"/>
<dbReference type="GO" id="GO:0006811">
    <property type="term" value="P:monoatomic ion transport"/>
    <property type="evidence" value="ECO:0007669"/>
    <property type="project" value="UniProtKB-KW"/>
</dbReference>
<dbReference type="EMBL" id="JH930474">
    <property type="protein sequence ID" value="EKM52997.1"/>
    <property type="molecule type" value="Genomic_DNA"/>
</dbReference>
<evidence type="ECO:0000256" key="4">
    <source>
        <dbReference type="ARBA" id="ARBA00023065"/>
    </source>
</evidence>
<keyword evidence="2" id="KW-0812">Transmembrane</keyword>
<proteinExistence type="predicted"/>
<evidence type="ECO:0000313" key="8">
    <source>
        <dbReference type="Proteomes" id="UP000008370"/>
    </source>
</evidence>
<dbReference type="Proteomes" id="UP000008370">
    <property type="component" value="Unassembled WGS sequence"/>
</dbReference>
<feature type="non-terminal residue" evidence="7">
    <location>
        <position position="82"/>
    </location>
</feature>
<gene>
    <name evidence="7" type="ORF">PHACADRAFT_49775</name>
</gene>
<accession>K5WRI9</accession>
<dbReference type="InterPro" id="IPR013130">
    <property type="entry name" value="Fe3_Rdtase_TM_dom"/>
</dbReference>
<evidence type="ECO:0000256" key="3">
    <source>
        <dbReference type="ARBA" id="ARBA00022989"/>
    </source>
</evidence>
<dbReference type="Pfam" id="PF01794">
    <property type="entry name" value="Ferric_reduct"/>
    <property type="match status" value="1"/>
</dbReference>
<evidence type="ECO:0000256" key="2">
    <source>
        <dbReference type="ARBA" id="ARBA00022692"/>
    </source>
</evidence>
<protein>
    <recommendedName>
        <fullName evidence="6">Ferric oxidoreductase domain-containing protein</fullName>
    </recommendedName>
</protein>
<keyword evidence="8" id="KW-1185">Reference proteome</keyword>
<evidence type="ECO:0000259" key="6">
    <source>
        <dbReference type="Pfam" id="PF01794"/>
    </source>
</evidence>
<dbReference type="KEGG" id="pco:PHACADRAFT_49775"/>
<feature type="domain" description="Ferric oxidoreductase" evidence="6">
    <location>
        <begin position="28"/>
        <end position="81"/>
    </location>
</feature>
<dbReference type="AlphaFoldDB" id="K5WRI9"/>
<dbReference type="GeneID" id="18919932"/>
<name>K5WRI9_PHACS</name>
<evidence type="ECO:0000256" key="5">
    <source>
        <dbReference type="ARBA" id="ARBA00023136"/>
    </source>
</evidence>
<dbReference type="OrthoDB" id="17725at2759"/>
<dbReference type="RefSeq" id="XP_007397636.1">
    <property type="nucleotide sequence ID" value="XM_007397574.1"/>
</dbReference>
<reference evidence="7 8" key="1">
    <citation type="journal article" date="2012" name="BMC Genomics">
        <title>Comparative genomics of the white-rot fungi, Phanerochaete carnosa and P. chrysosporium, to elucidate the genetic basis of the distinct wood types they colonize.</title>
        <authorList>
            <person name="Suzuki H."/>
            <person name="MacDonald J."/>
            <person name="Syed K."/>
            <person name="Salamov A."/>
            <person name="Hori C."/>
            <person name="Aerts A."/>
            <person name="Henrissat B."/>
            <person name="Wiebenga A."/>
            <person name="vanKuyk P.A."/>
            <person name="Barry K."/>
            <person name="Lindquist E."/>
            <person name="LaButti K."/>
            <person name="Lapidus A."/>
            <person name="Lucas S."/>
            <person name="Coutinho P."/>
            <person name="Gong Y."/>
            <person name="Samejima M."/>
            <person name="Mahadevan R."/>
            <person name="Abou-Zaid M."/>
            <person name="de Vries R.P."/>
            <person name="Igarashi K."/>
            <person name="Yadav J.S."/>
            <person name="Grigoriev I.V."/>
            <person name="Master E.R."/>
        </authorList>
    </citation>
    <scope>NUCLEOTIDE SEQUENCE [LARGE SCALE GENOMIC DNA]</scope>
    <source>
        <strain evidence="7 8">HHB-10118-sp</strain>
    </source>
</reference>
<sequence length="82" mass="9186">FLLILYFSTLLFAALYRDSVFNNSIREGAIVASQLPWVYMLASKNNIIGTMTGRGYEKLNYIHRMAGRLTVLAANVHALGFS</sequence>